<evidence type="ECO:0000256" key="7">
    <source>
        <dbReference type="RuleBase" id="RU361217"/>
    </source>
</evidence>
<evidence type="ECO:0000256" key="1">
    <source>
        <dbReference type="ARBA" id="ARBA00001974"/>
    </source>
</evidence>
<comment type="similarity">
    <text evidence="2 7">Belongs to the FAD-dependent glycerol-3-phosphate dehydrogenase family.</text>
</comment>
<dbReference type="InterPro" id="IPR006076">
    <property type="entry name" value="FAD-dep_OxRdtase"/>
</dbReference>
<keyword evidence="4" id="KW-0319">Glycerol metabolism</keyword>
<evidence type="ECO:0000256" key="6">
    <source>
        <dbReference type="ARBA" id="ARBA00023002"/>
    </source>
</evidence>
<comment type="caution">
    <text evidence="10">The sequence shown here is derived from an EMBL/GenBank/DDBJ whole genome shotgun (WGS) entry which is preliminary data.</text>
</comment>
<proteinExistence type="inferred from homology"/>
<keyword evidence="6 7" id="KW-0560">Oxidoreductase</keyword>
<dbReference type="PRINTS" id="PR01001">
    <property type="entry name" value="FADG3PDH"/>
</dbReference>
<feature type="domain" description="Alpha-glycerophosphate oxidase C-terminal" evidence="9">
    <location>
        <begin position="424"/>
        <end position="520"/>
    </location>
</feature>
<evidence type="ECO:0000259" key="8">
    <source>
        <dbReference type="Pfam" id="PF01266"/>
    </source>
</evidence>
<evidence type="ECO:0000256" key="4">
    <source>
        <dbReference type="ARBA" id="ARBA00022798"/>
    </source>
</evidence>
<dbReference type="PANTHER" id="PTHR11985:SF35">
    <property type="entry name" value="ANAEROBIC GLYCEROL-3-PHOSPHATE DEHYDROGENASE SUBUNIT A"/>
    <property type="match status" value="1"/>
</dbReference>
<keyword evidence="3 7" id="KW-0285">Flavoprotein</keyword>
<dbReference type="InterPro" id="IPR000447">
    <property type="entry name" value="G3P_DH_FAD-dep"/>
</dbReference>
<name>A0ABQ1UE87_9NOCA</name>
<dbReference type="EC" id="1.1.5.3" evidence="7"/>
<dbReference type="InterPro" id="IPR038299">
    <property type="entry name" value="DAO_C_sf"/>
</dbReference>
<organism evidence="10 11">
    <name type="scientific">Williamsia phyllosphaerae</name>
    <dbReference type="NCBI Taxonomy" id="885042"/>
    <lineage>
        <taxon>Bacteria</taxon>
        <taxon>Bacillati</taxon>
        <taxon>Actinomycetota</taxon>
        <taxon>Actinomycetes</taxon>
        <taxon>Mycobacteriales</taxon>
        <taxon>Nocardiaceae</taxon>
        <taxon>Williamsia</taxon>
    </lineage>
</organism>
<accession>A0ABQ1UE87</accession>
<dbReference type="RefSeq" id="WP_188487586.1">
    <property type="nucleotide sequence ID" value="NZ_BMCS01000001.1"/>
</dbReference>
<reference evidence="11" key="1">
    <citation type="journal article" date="2019" name="Int. J. Syst. Evol. Microbiol.">
        <title>The Global Catalogue of Microorganisms (GCM) 10K type strain sequencing project: providing services to taxonomists for standard genome sequencing and annotation.</title>
        <authorList>
            <consortium name="The Broad Institute Genomics Platform"/>
            <consortium name="The Broad Institute Genome Sequencing Center for Infectious Disease"/>
            <person name="Wu L."/>
            <person name="Ma J."/>
        </authorList>
    </citation>
    <scope>NUCLEOTIDE SEQUENCE [LARGE SCALE GENOMIC DNA]</scope>
    <source>
        <strain evidence="11">CCM 7855</strain>
    </source>
</reference>
<dbReference type="Pfam" id="PF01266">
    <property type="entry name" value="DAO"/>
    <property type="match status" value="1"/>
</dbReference>
<dbReference type="InterPro" id="IPR031656">
    <property type="entry name" value="DAO_C"/>
</dbReference>
<dbReference type="EMBL" id="BMCS01000001">
    <property type="protein sequence ID" value="GGF16567.1"/>
    <property type="molecule type" value="Genomic_DNA"/>
</dbReference>
<protein>
    <recommendedName>
        <fullName evidence="7">Glycerol-3-phosphate dehydrogenase</fullName>
        <ecNumber evidence="7">1.1.5.3</ecNumber>
    </recommendedName>
</protein>
<evidence type="ECO:0000259" key="9">
    <source>
        <dbReference type="Pfam" id="PF16901"/>
    </source>
</evidence>
<dbReference type="InterPro" id="IPR036188">
    <property type="entry name" value="FAD/NAD-bd_sf"/>
</dbReference>
<dbReference type="Gene3D" id="3.50.50.60">
    <property type="entry name" value="FAD/NAD(P)-binding domain"/>
    <property type="match status" value="1"/>
</dbReference>
<dbReference type="Gene3D" id="1.10.8.870">
    <property type="entry name" value="Alpha-glycerophosphate oxidase, cap domain"/>
    <property type="match status" value="1"/>
</dbReference>
<dbReference type="Proteomes" id="UP000632454">
    <property type="component" value="Unassembled WGS sequence"/>
</dbReference>
<evidence type="ECO:0000256" key="5">
    <source>
        <dbReference type="ARBA" id="ARBA00022827"/>
    </source>
</evidence>
<keyword evidence="5" id="KW-0274">FAD</keyword>
<dbReference type="PANTHER" id="PTHR11985">
    <property type="entry name" value="GLYCEROL-3-PHOSPHATE DEHYDROGENASE"/>
    <property type="match status" value="1"/>
</dbReference>
<dbReference type="PROSITE" id="PS00977">
    <property type="entry name" value="FAD_G3PDH_1"/>
    <property type="match status" value="1"/>
</dbReference>
<feature type="domain" description="FAD dependent oxidoreductase" evidence="8">
    <location>
        <begin position="32"/>
        <end position="403"/>
    </location>
</feature>
<evidence type="ECO:0000313" key="11">
    <source>
        <dbReference type="Proteomes" id="UP000632454"/>
    </source>
</evidence>
<keyword evidence="11" id="KW-1185">Reference proteome</keyword>
<evidence type="ECO:0000256" key="2">
    <source>
        <dbReference type="ARBA" id="ARBA00007330"/>
    </source>
</evidence>
<evidence type="ECO:0000313" key="10">
    <source>
        <dbReference type="EMBL" id="GGF16567.1"/>
    </source>
</evidence>
<dbReference type="SUPFAM" id="SSF51905">
    <property type="entry name" value="FAD/NAD(P)-binding domain"/>
    <property type="match status" value="1"/>
</dbReference>
<dbReference type="Gene3D" id="3.30.9.10">
    <property type="entry name" value="D-Amino Acid Oxidase, subunit A, domain 2"/>
    <property type="match status" value="1"/>
</dbReference>
<gene>
    <name evidence="10" type="primary">glpD1</name>
    <name evidence="10" type="ORF">GCM10007298_10750</name>
</gene>
<evidence type="ECO:0000256" key="3">
    <source>
        <dbReference type="ARBA" id="ARBA00022630"/>
    </source>
</evidence>
<dbReference type="PROSITE" id="PS00978">
    <property type="entry name" value="FAD_G3PDH_2"/>
    <property type="match status" value="1"/>
</dbReference>
<dbReference type="Pfam" id="PF16901">
    <property type="entry name" value="DAO_C"/>
    <property type="match status" value="1"/>
</dbReference>
<comment type="catalytic activity">
    <reaction evidence="7">
        <text>a quinone + sn-glycerol 3-phosphate = dihydroxyacetone phosphate + a quinol</text>
        <dbReference type="Rhea" id="RHEA:18977"/>
        <dbReference type="ChEBI" id="CHEBI:24646"/>
        <dbReference type="ChEBI" id="CHEBI:57597"/>
        <dbReference type="ChEBI" id="CHEBI:57642"/>
        <dbReference type="ChEBI" id="CHEBI:132124"/>
        <dbReference type="EC" id="1.1.5.3"/>
    </reaction>
</comment>
<comment type="cofactor">
    <cofactor evidence="1 7">
        <name>FAD</name>
        <dbReference type="ChEBI" id="CHEBI:57692"/>
    </cofactor>
</comment>
<sequence length="530" mass="55313">MRTQLQSYSPDLSPARAAEDRAALKNPQTSWDVLVIGGGITGVGVALDAASRGLRVALVESRDLAFGTSRYSSKLVHGGLRYLASGHLGIAWESAVERHHLMTSIAPHLVSPMAQVVPAYGAPAGVGRLASVRAAADGFLGSAIVGAGFAFGDLLRRGARTPAGVLGRPEHVSSDEVIAACPQVAPNGLHGGWRSFDGQLIDDARLVVAVARTAASHGAAICTRIRADDVTGSGAQLTDVDSGESFRVQARTVINATGVWAGTVDDSIHIRPSRGTHLVFDAATFGHPTAALTIPVPGHRSRFVFAMPQQLGRVYVGLSDEDAPGPIPDESVPSENEIDYILDTLNTALATPVSRADVIGSYSGLRPLIEADGDTADLSREHAVGINATGLISVVGGKLTTYRKMAADAVDAAVTKGRLDAYPCVTESIPVIGAHGPRDPRLPASLLARYGGEARRVVDMATVSSPLAPIARGIDVTRAEIEFAVTCEGATDVDDILHRRTRIGLVEADATRCRPAITHILDQLGAAHSA</sequence>